<gene>
    <name evidence="1" type="ORF">FHR79_002290</name>
</gene>
<comment type="caution">
    <text evidence="1">The sequence shown here is derived from an EMBL/GenBank/DDBJ whole genome shotgun (WGS) entry which is preliminary data.</text>
</comment>
<dbReference type="EMBL" id="JACJIO010000029">
    <property type="protein sequence ID" value="MBA9082154.1"/>
    <property type="molecule type" value="Genomic_DNA"/>
</dbReference>
<dbReference type="Proteomes" id="UP000582085">
    <property type="component" value="Unassembled WGS sequence"/>
</dbReference>
<reference evidence="1 2" key="1">
    <citation type="submission" date="2020-08" db="EMBL/GenBank/DDBJ databases">
        <title>The Agave Microbiome: Exploring the role of microbial communities in plant adaptations to desert environments.</title>
        <authorList>
            <person name="Partida-Martinez L.P."/>
        </authorList>
    </citation>
    <scope>NUCLEOTIDE SEQUENCE [LARGE SCALE GENOMIC DNA]</scope>
    <source>
        <strain evidence="1 2">RAT4</strain>
    </source>
</reference>
<evidence type="ECO:0000313" key="1">
    <source>
        <dbReference type="EMBL" id="MBA9082154.1"/>
    </source>
</evidence>
<sequence>MPINTGQAYRLIDIIHWLEDHSALCGYIQPTGDNMENNKTLVGEARKSLIILEPQEIDVIRNFMGDVQSATSGYYAESRRGGDLGVWVRRFLSATQALNEILQFQIKDKGTYGNLLATGSHPSSGVIDAVKFARNVSQHILYIVRPSDDVTLVGGVHGMRTYAVWDTIPSEIVLQLRAGTQTLESAYQSHLEGQEVTGTMLAVLRFFADVNSSIIHRDSNGEWSGFPLQDQPGVAFPLHPEEPLSPAGYEAWLNDRLPNGDCRLVLGQVTVEGNAYLFGHTFLGNVSFAPFVESLQQTRDDISRGFEYFMGDVASHLSNLPACRHLQEVEGALFLDGDPREWGVRMLHVDLRADWAAPGVDVEGWRRVVTLESNTSLPPVSRYLLRRARRLNATVPVEWRSF</sequence>
<proteinExistence type="predicted"/>
<keyword evidence="2" id="KW-1185">Reference proteome</keyword>
<organism evidence="1 2">
    <name type="scientific">Micrococcus aloeverae</name>
    <dbReference type="NCBI Taxonomy" id="1391911"/>
    <lineage>
        <taxon>Bacteria</taxon>
        <taxon>Bacillati</taxon>
        <taxon>Actinomycetota</taxon>
        <taxon>Actinomycetes</taxon>
        <taxon>Micrococcales</taxon>
        <taxon>Micrococcaceae</taxon>
        <taxon>Micrococcus</taxon>
    </lineage>
</organism>
<dbReference type="RefSeq" id="WP_182488809.1">
    <property type="nucleotide sequence ID" value="NZ_JACJIO010000029.1"/>
</dbReference>
<protein>
    <submittedName>
        <fullName evidence="1">Uncharacterized protein</fullName>
    </submittedName>
</protein>
<accession>A0ABR6E1I2</accession>
<name>A0ABR6E1I2_9MICC</name>
<evidence type="ECO:0000313" key="2">
    <source>
        <dbReference type="Proteomes" id="UP000582085"/>
    </source>
</evidence>